<dbReference type="PANTHER" id="PTHR30188:SF4">
    <property type="entry name" value="PROTEIN TRIGALACTOSYLDIACYLGLYCEROL 1, CHLOROPLASTIC"/>
    <property type="match status" value="1"/>
</dbReference>
<dbReference type="EMBL" id="CP001841">
    <property type="protein sequence ID" value="AEF81175.1"/>
    <property type="molecule type" value="Genomic_DNA"/>
</dbReference>
<feature type="transmembrane region" description="Helical" evidence="1">
    <location>
        <begin position="231"/>
        <end position="256"/>
    </location>
</feature>
<dbReference type="PANTHER" id="PTHR30188">
    <property type="entry name" value="ABC TRANSPORTER PERMEASE PROTEIN-RELATED"/>
    <property type="match status" value="1"/>
</dbReference>
<keyword evidence="1" id="KW-0812">Transmembrane</keyword>
<evidence type="ECO:0000256" key="1">
    <source>
        <dbReference type="SAM" id="Phobius"/>
    </source>
</evidence>
<feature type="transmembrane region" description="Helical" evidence="1">
    <location>
        <begin position="82"/>
        <end position="107"/>
    </location>
</feature>
<feature type="transmembrane region" description="Helical" evidence="1">
    <location>
        <begin position="45"/>
        <end position="76"/>
    </location>
</feature>
<evidence type="ECO:0000313" key="2">
    <source>
        <dbReference type="EMBL" id="AEF81175.1"/>
    </source>
</evidence>
<dbReference type="STRING" id="545695.TREAZ_3364"/>
<dbReference type="GO" id="GO:0043190">
    <property type="term" value="C:ATP-binding cassette (ABC) transporter complex"/>
    <property type="evidence" value="ECO:0007669"/>
    <property type="project" value="InterPro"/>
</dbReference>
<proteinExistence type="predicted"/>
<dbReference type="Pfam" id="PF02405">
    <property type="entry name" value="MlaE"/>
    <property type="match status" value="1"/>
</dbReference>
<feature type="transmembrane region" description="Helical" evidence="1">
    <location>
        <begin position="6"/>
        <end position="24"/>
    </location>
</feature>
<dbReference type="GO" id="GO:0005548">
    <property type="term" value="F:phospholipid transporter activity"/>
    <property type="evidence" value="ECO:0007669"/>
    <property type="project" value="TreeGrafter"/>
</dbReference>
<reference evidence="3" key="1">
    <citation type="submission" date="2009-12" db="EMBL/GenBank/DDBJ databases">
        <title>Complete sequence of Treponema azotonutricium strain ZAS-9.</title>
        <authorList>
            <person name="Tetu S.G."/>
            <person name="Matson E."/>
            <person name="Ren Q."/>
            <person name="Seshadri R."/>
            <person name="Elbourne L."/>
            <person name="Hassan K.A."/>
            <person name="Durkin A."/>
            <person name="Radune D."/>
            <person name="Mohamoud Y."/>
            <person name="Shay R."/>
            <person name="Jin S."/>
            <person name="Zhang X."/>
            <person name="Lucey K."/>
            <person name="Ballor N.R."/>
            <person name="Ottesen E."/>
            <person name="Rosenthal R."/>
            <person name="Allen A."/>
            <person name="Leadbetter J.R."/>
            <person name="Paulsen I.T."/>
        </authorList>
    </citation>
    <scope>NUCLEOTIDE SEQUENCE [LARGE SCALE GENOMIC DNA]</scope>
    <source>
        <strain evidence="3">ATCC BAA-888 / DSM 13862 / ZAS-9</strain>
    </source>
</reference>
<dbReference type="eggNOG" id="COG0767">
    <property type="taxonomic scope" value="Bacteria"/>
</dbReference>
<keyword evidence="1" id="KW-1133">Transmembrane helix</keyword>
<keyword evidence="1" id="KW-0472">Membrane</keyword>
<evidence type="ECO:0000313" key="3">
    <source>
        <dbReference type="Proteomes" id="UP000009222"/>
    </source>
</evidence>
<dbReference type="InterPro" id="IPR030802">
    <property type="entry name" value="Permease_MalE"/>
</dbReference>
<dbReference type="Proteomes" id="UP000009222">
    <property type="component" value="Chromosome"/>
</dbReference>
<dbReference type="HOGENOM" id="CLU_045686_3_0_12"/>
<keyword evidence="3" id="KW-1185">Reference proteome</keyword>
<feature type="transmembrane region" description="Helical" evidence="1">
    <location>
        <begin position="153"/>
        <end position="175"/>
    </location>
</feature>
<sequence length="257" mass="27591">MYNIPMGAAIKSLFYALGFFVQILKGVGQFVRRGQAAHRVLIMQILFTFVEALSISTLLALGIGAAVNVIGIPFLAQFSQEAYIYPLLITIITRELGPLLTAFIIIARSATAIATEMAGMVISHEIEAYISVGVDPIEYLAVPRFLGVTISLFMLNIFFSVFGLAGSFAVAQIFNPMPASVYFGNILLSLSLPDIIVSVIKSITFGIIISVVAIVKGLAVERSSTEVPIAGLKAVGASFGWCILVDILLSALYYIMV</sequence>
<reference evidence="2 3" key="2">
    <citation type="journal article" date="2011" name="ISME J.">
        <title>RNA-seq reveals cooperative metabolic interactions between two termite-gut spirochete species in co-culture.</title>
        <authorList>
            <person name="Rosenthal A.Z."/>
            <person name="Matson E.G."/>
            <person name="Eldar A."/>
            <person name="Leadbetter J.R."/>
        </authorList>
    </citation>
    <scope>NUCLEOTIDE SEQUENCE [LARGE SCALE GENOMIC DNA]</scope>
    <source>
        <strain evidence="3">ATCC BAA-888 / DSM 13862 / ZAS-9</strain>
    </source>
</reference>
<dbReference type="OrthoDB" id="9810518at2"/>
<accession>F5Y8F6</accession>
<dbReference type="AlphaFoldDB" id="F5Y8F6"/>
<name>F5Y8F6_LEAAZ</name>
<feature type="transmembrane region" description="Helical" evidence="1">
    <location>
        <begin position="195"/>
        <end position="219"/>
    </location>
</feature>
<dbReference type="KEGG" id="taz:TREAZ_3364"/>
<dbReference type="InParanoid" id="F5Y8F6"/>
<protein>
    <submittedName>
        <fullName evidence="2">Putative ABC transporter permease protein</fullName>
    </submittedName>
</protein>
<organism evidence="2 3">
    <name type="scientific">Leadbettera azotonutricia (strain ATCC BAA-888 / DSM 13862 / ZAS-9)</name>
    <name type="common">Treponema azotonutricium</name>
    <dbReference type="NCBI Taxonomy" id="545695"/>
    <lineage>
        <taxon>Bacteria</taxon>
        <taxon>Pseudomonadati</taxon>
        <taxon>Spirochaetota</taxon>
        <taxon>Spirochaetia</taxon>
        <taxon>Spirochaetales</taxon>
        <taxon>Breznakiellaceae</taxon>
        <taxon>Leadbettera</taxon>
    </lineage>
</organism>
<gene>
    <name evidence="2" type="ordered locus">TREAZ_3364</name>
</gene>